<keyword evidence="9" id="KW-0472">Membrane</keyword>
<dbReference type="InterPro" id="IPR025691">
    <property type="entry name" value="GspL_pp_dom"/>
</dbReference>
<gene>
    <name evidence="11" type="primary">gspL</name>
    <name evidence="11" type="ORF">ACFPM8_00150</name>
</gene>
<keyword evidence="6" id="KW-0812">Transmembrane</keyword>
<dbReference type="Gene3D" id="3.30.420.380">
    <property type="match status" value="1"/>
</dbReference>
<dbReference type="SUPFAM" id="SSF53067">
    <property type="entry name" value="Actin-like ATPase domain"/>
    <property type="match status" value="1"/>
</dbReference>
<comment type="subcellular location">
    <subcellularLocation>
        <location evidence="1">Cell inner membrane</location>
    </subcellularLocation>
</comment>
<dbReference type="EMBL" id="JBHSMT010000001">
    <property type="protein sequence ID" value="MFC5472357.1"/>
    <property type="molecule type" value="Genomic_DNA"/>
</dbReference>
<evidence type="ECO:0000256" key="8">
    <source>
        <dbReference type="ARBA" id="ARBA00022989"/>
    </source>
</evidence>
<evidence type="ECO:0000256" key="4">
    <source>
        <dbReference type="ARBA" id="ARBA00022475"/>
    </source>
</evidence>
<accession>A0ABW0M5Y4</accession>
<dbReference type="RefSeq" id="WP_378993714.1">
    <property type="nucleotide sequence ID" value="NZ_JBHSMT010000001.1"/>
</dbReference>
<proteinExistence type="inferred from homology"/>
<evidence type="ECO:0000313" key="11">
    <source>
        <dbReference type="EMBL" id="MFC5472357.1"/>
    </source>
</evidence>
<dbReference type="PIRSF" id="PIRSF015761">
    <property type="entry name" value="Protein_L"/>
    <property type="match status" value="1"/>
</dbReference>
<dbReference type="Proteomes" id="UP001596045">
    <property type="component" value="Unassembled WGS sequence"/>
</dbReference>
<keyword evidence="12" id="KW-1185">Reference proteome</keyword>
<feature type="domain" description="GspL periplasmic" evidence="10">
    <location>
        <begin position="279"/>
        <end position="377"/>
    </location>
</feature>
<protein>
    <submittedName>
        <fullName evidence="11">Type II secretion system protein GspL</fullName>
    </submittedName>
</protein>
<evidence type="ECO:0000256" key="6">
    <source>
        <dbReference type="ARBA" id="ARBA00022692"/>
    </source>
</evidence>
<comment type="caution">
    <text evidence="11">The sequence shown here is derived from an EMBL/GenBank/DDBJ whole genome shotgun (WGS) entry which is preliminary data.</text>
</comment>
<keyword evidence="3" id="KW-0813">Transport</keyword>
<evidence type="ECO:0000256" key="7">
    <source>
        <dbReference type="ARBA" id="ARBA00022927"/>
    </source>
</evidence>
<dbReference type="Pfam" id="PF12693">
    <property type="entry name" value="GspL_C"/>
    <property type="match status" value="1"/>
</dbReference>
<evidence type="ECO:0000259" key="10">
    <source>
        <dbReference type="Pfam" id="PF12693"/>
    </source>
</evidence>
<keyword evidence="8" id="KW-1133">Transmembrane helix</keyword>
<dbReference type="InterPro" id="IPR043129">
    <property type="entry name" value="ATPase_NBD"/>
</dbReference>
<evidence type="ECO:0000256" key="3">
    <source>
        <dbReference type="ARBA" id="ARBA00022448"/>
    </source>
</evidence>
<dbReference type="NCBIfam" id="TIGR01709">
    <property type="entry name" value="typeII_sec_gspL"/>
    <property type="match status" value="1"/>
</dbReference>
<evidence type="ECO:0000256" key="2">
    <source>
        <dbReference type="ARBA" id="ARBA00005318"/>
    </source>
</evidence>
<keyword evidence="5" id="KW-0997">Cell inner membrane</keyword>
<sequence>MTTLFIRLPSRATLDSAAAVTMPACLFALVGEQGKIERQGCEPLSSLAALIAGAGRVVLILAAADVSLLRLPVPPLSAAKLKAALPNLVEEQLLSDPLDCVIVAGRRVSGSAAKNEATDNLRLIAVVQRDWLELLVKTLLTLGARNLQALPAQLCLPWRDDVAVAAVSDHEGDINVAVRLSGYLGIGWSVYGASAEATAQEIVDGLAAIVPQQAITLYVPAASQTYYQELDPAQLSAAQLTIMADDWSQWVSGAQEASRTLGIDLMSGLTASAAGTEFSWRRWRWPLALAAALLCVNVFSLNYDWWRLRHESNALRADMQKTYRAAYPKETVVVDPIAQMKQKIALAERENGQVAADDFIALAAHFGEALATLPQVQTSEKGIIAGLEYRDHHLLVRLKNAADANTFSAQIKPALEASGLTLTQPTAGVWQIGSRK</sequence>
<evidence type="ECO:0000313" key="12">
    <source>
        <dbReference type="Proteomes" id="UP001596045"/>
    </source>
</evidence>
<evidence type="ECO:0000256" key="1">
    <source>
        <dbReference type="ARBA" id="ARBA00004533"/>
    </source>
</evidence>
<evidence type="ECO:0000256" key="5">
    <source>
        <dbReference type="ARBA" id="ARBA00022519"/>
    </source>
</evidence>
<dbReference type="InterPro" id="IPR007812">
    <property type="entry name" value="T2SS_protein-GspL"/>
</dbReference>
<comment type="similarity">
    <text evidence="2">Belongs to the GSP L family.</text>
</comment>
<evidence type="ECO:0000256" key="9">
    <source>
        <dbReference type="ARBA" id="ARBA00023136"/>
    </source>
</evidence>
<keyword evidence="7" id="KW-0653">Protein transport</keyword>
<keyword evidence="4" id="KW-1003">Cell membrane</keyword>
<organism evidence="11 12">
    <name type="scientific">Paraherbaspirillum soli</name>
    <dbReference type="NCBI Taxonomy" id="631222"/>
    <lineage>
        <taxon>Bacteria</taxon>
        <taxon>Pseudomonadati</taxon>
        <taxon>Pseudomonadota</taxon>
        <taxon>Betaproteobacteria</taxon>
        <taxon>Burkholderiales</taxon>
        <taxon>Oxalobacteraceae</taxon>
        <taxon>Paraherbaspirillum</taxon>
    </lineage>
</organism>
<reference evidence="12" key="1">
    <citation type="journal article" date="2019" name="Int. J. Syst. Evol. Microbiol.">
        <title>The Global Catalogue of Microorganisms (GCM) 10K type strain sequencing project: providing services to taxonomists for standard genome sequencing and annotation.</title>
        <authorList>
            <consortium name="The Broad Institute Genomics Platform"/>
            <consortium name="The Broad Institute Genome Sequencing Center for Infectious Disease"/>
            <person name="Wu L."/>
            <person name="Ma J."/>
        </authorList>
    </citation>
    <scope>NUCLEOTIDE SEQUENCE [LARGE SCALE GENOMIC DNA]</scope>
    <source>
        <strain evidence="12">JCM 17066</strain>
    </source>
</reference>
<name>A0ABW0M5Y4_9BURK</name>